<dbReference type="Gene3D" id="1.10.10.10">
    <property type="entry name" value="Winged helix-like DNA-binding domain superfamily/Winged helix DNA-binding domain"/>
    <property type="match status" value="1"/>
</dbReference>
<protein>
    <recommendedName>
        <fullName evidence="5">HTH-type transcriptional regulator CbbR</fullName>
    </recommendedName>
    <alternativeName>
        <fullName evidence="6">RuBisCO operon transcriptional regulator</fullName>
    </alternativeName>
</protein>
<reference evidence="9" key="1">
    <citation type="journal article" date="2019" name="Int. J. Syst. Evol. Microbiol.">
        <title>The Global Catalogue of Microorganisms (GCM) 10K type strain sequencing project: providing services to taxonomists for standard genome sequencing and annotation.</title>
        <authorList>
            <consortium name="The Broad Institute Genomics Platform"/>
            <consortium name="The Broad Institute Genome Sequencing Center for Infectious Disease"/>
            <person name="Wu L."/>
            <person name="Ma J."/>
        </authorList>
    </citation>
    <scope>NUCLEOTIDE SEQUENCE [LARGE SCALE GENOMIC DNA]</scope>
    <source>
        <strain evidence="9">CCUG 55131</strain>
    </source>
</reference>
<name>A0ABW5A8S3_9RHOB</name>
<keyword evidence="9" id="KW-1185">Reference proteome</keyword>
<keyword evidence="2" id="KW-0805">Transcription regulation</keyword>
<dbReference type="PROSITE" id="PS50931">
    <property type="entry name" value="HTH_LYSR"/>
    <property type="match status" value="1"/>
</dbReference>
<dbReference type="CDD" id="cd08419">
    <property type="entry name" value="PBP2_CbbR_RubisCO_like"/>
    <property type="match status" value="1"/>
</dbReference>
<dbReference type="RefSeq" id="WP_377388780.1">
    <property type="nucleotide sequence ID" value="NZ_JBHUIX010000005.1"/>
</dbReference>
<comment type="caution">
    <text evidence="8">The sequence shown here is derived from an EMBL/GenBank/DDBJ whole genome shotgun (WGS) entry which is preliminary data.</text>
</comment>
<sequence length="295" mass="32018">MQASLRQLQIFEAVGRELSYTRAAEALHLTQPAVFTQVRTLEEQIGAELIERIGKRLFLTEAGETVLASARDVLGEMARMEARLAEIRGLATGRLRLAAVSTAQYDAPALLGTFCRAHPGIEVELKVGNRSELLARFAANEDDLYILGTLPDALEAEHFAFAKNPLVLIAPPDHRLARARAIAPDQLGGEPFVMREKGSGTRIATERFLSAHGLAPKVRLELGANAAIRHAVIAGLGIAVLSRSTVALELELGRLVALDVTGFPIERLWHVAWPRGKRLSPAAQAFLAQLRAARP</sequence>
<evidence type="ECO:0000256" key="4">
    <source>
        <dbReference type="ARBA" id="ARBA00023163"/>
    </source>
</evidence>
<dbReference type="EMBL" id="JBHUIX010000005">
    <property type="protein sequence ID" value="MFD2173896.1"/>
    <property type="molecule type" value="Genomic_DNA"/>
</dbReference>
<evidence type="ECO:0000256" key="3">
    <source>
        <dbReference type="ARBA" id="ARBA00023125"/>
    </source>
</evidence>
<dbReference type="InterPro" id="IPR036390">
    <property type="entry name" value="WH_DNA-bd_sf"/>
</dbReference>
<dbReference type="Pfam" id="PF03466">
    <property type="entry name" value="LysR_substrate"/>
    <property type="match status" value="1"/>
</dbReference>
<evidence type="ECO:0000259" key="7">
    <source>
        <dbReference type="PROSITE" id="PS50931"/>
    </source>
</evidence>
<dbReference type="InterPro" id="IPR036388">
    <property type="entry name" value="WH-like_DNA-bd_sf"/>
</dbReference>
<dbReference type="Pfam" id="PF00126">
    <property type="entry name" value="HTH_1"/>
    <property type="match status" value="1"/>
</dbReference>
<dbReference type="SUPFAM" id="SSF53850">
    <property type="entry name" value="Periplasmic binding protein-like II"/>
    <property type="match status" value="1"/>
</dbReference>
<evidence type="ECO:0000256" key="6">
    <source>
        <dbReference type="ARBA" id="ARBA00043141"/>
    </source>
</evidence>
<dbReference type="PANTHER" id="PTHR30126:SF5">
    <property type="entry name" value="HTH-TYPE TRANSCRIPTIONAL ACTIVATOR CMPR"/>
    <property type="match status" value="1"/>
</dbReference>
<feature type="domain" description="HTH lysR-type" evidence="7">
    <location>
        <begin position="1"/>
        <end position="60"/>
    </location>
</feature>
<gene>
    <name evidence="8" type="ORF">ACFSM0_07325</name>
</gene>
<proteinExistence type="inferred from homology"/>
<dbReference type="SUPFAM" id="SSF46785">
    <property type="entry name" value="Winged helix' DNA-binding domain"/>
    <property type="match status" value="1"/>
</dbReference>
<organism evidence="8 9">
    <name type="scientific">Rhodobacter lacus</name>
    <dbReference type="NCBI Taxonomy" id="1641972"/>
    <lineage>
        <taxon>Bacteria</taxon>
        <taxon>Pseudomonadati</taxon>
        <taxon>Pseudomonadota</taxon>
        <taxon>Alphaproteobacteria</taxon>
        <taxon>Rhodobacterales</taxon>
        <taxon>Rhodobacter group</taxon>
        <taxon>Rhodobacter</taxon>
    </lineage>
</organism>
<evidence type="ECO:0000313" key="8">
    <source>
        <dbReference type="EMBL" id="MFD2173896.1"/>
    </source>
</evidence>
<keyword evidence="3" id="KW-0238">DNA-binding</keyword>
<dbReference type="Gene3D" id="3.40.190.290">
    <property type="match status" value="1"/>
</dbReference>
<evidence type="ECO:0000313" key="9">
    <source>
        <dbReference type="Proteomes" id="UP001597413"/>
    </source>
</evidence>
<comment type="similarity">
    <text evidence="1">Belongs to the LysR transcriptional regulatory family.</text>
</comment>
<dbReference type="InterPro" id="IPR005119">
    <property type="entry name" value="LysR_subst-bd"/>
</dbReference>
<evidence type="ECO:0000256" key="2">
    <source>
        <dbReference type="ARBA" id="ARBA00023015"/>
    </source>
</evidence>
<dbReference type="PRINTS" id="PR00039">
    <property type="entry name" value="HTHLYSR"/>
</dbReference>
<dbReference type="Proteomes" id="UP001597413">
    <property type="component" value="Unassembled WGS sequence"/>
</dbReference>
<dbReference type="PANTHER" id="PTHR30126">
    <property type="entry name" value="HTH-TYPE TRANSCRIPTIONAL REGULATOR"/>
    <property type="match status" value="1"/>
</dbReference>
<evidence type="ECO:0000256" key="1">
    <source>
        <dbReference type="ARBA" id="ARBA00009437"/>
    </source>
</evidence>
<keyword evidence="4" id="KW-0804">Transcription</keyword>
<dbReference type="InterPro" id="IPR000847">
    <property type="entry name" value="LysR_HTH_N"/>
</dbReference>
<evidence type="ECO:0000256" key="5">
    <source>
        <dbReference type="ARBA" id="ARBA00039279"/>
    </source>
</evidence>
<accession>A0ABW5A8S3</accession>